<keyword evidence="3" id="KW-1185">Reference proteome</keyword>
<accession>A0A1Q8SWB4</accession>
<gene>
    <name evidence="2" type="ORF">BTW07_01980</name>
</gene>
<reference evidence="2 3" key="1">
    <citation type="submission" date="2016-12" db="EMBL/GenBank/DDBJ databases">
        <title>Draft genome sequences of strains Salinicola socius SMB35, Salinicola sp. MH3R3-1 and Chromohalobacter sp. SMB17 from the Verkhnekamsk potash mining region of Russia.</title>
        <authorList>
            <person name="Mavrodi D.V."/>
            <person name="Olsson B.E."/>
            <person name="Korsakova E.S."/>
            <person name="Pyankova A."/>
            <person name="Mavrodi O.V."/>
            <person name="Plotnikova E.G."/>
        </authorList>
    </citation>
    <scope>NUCLEOTIDE SEQUENCE [LARGE SCALE GENOMIC DNA]</scope>
    <source>
        <strain evidence="2 3">SMB35</strain>
    </source>
</reference>
<protein>
    <submittedName>
        <fullName evidence="2">Uncharacterized protein</fullName>
    </submittedName>
</protein>
<dbReference type="EMBL" id="MSDO01000002">
    <property type="protein sequence ID" value="OLO05738.1"/>
    <property type="molecule type" value="Genomic_DNA"/>
</dbReference>
<evidence type="ECO:0000256" key="1">
    <source>
        <dbReference type="SAM" id="Phobius"/>
    </source>
</evidence>
<dbReference type="RefSeq" id="WP_075568482.1">
    <property type="nucleotide sequence ID" value="NZ_MSDO01000002.1"/>
</dbReference>
<dbReference type="Proteomes" id="UP000186878">
    <property type="component" value="Unassembled WGS sequence"/>
</dbReference>
<organism evidence="2 3">
    <name type="scientific">Salinicola socius</name>
    <dbReference type="NCBI Taxonomy" id="404433"/>
    <lineage>
        <taxon>Bacteria</taxon>
        <taxon>Pseudomonadati</taxon>
        <taxon>Pseudomonadota</taxon>
        <taxon>Gammaproteobacteria</taxon>
        <taxon>Oceanospirillales</taxon>
        <taxon>Halomonadaceae</taxon>
        <taxon>Salinicola</taxon>
    </lineage>
</organism>
<keyword evidence="1" id="KW-1133">Transmembrane helix</keyword>
<sequence>MAAYEEETARPRMLNLLIGVTLMTIVIALWYLLDYYYLRESTRDVTWYPPAQGCDLLDGGCHASLGIDASLAFALQEARDETGTLTFEARVDGRAPQTVTVQFIGREMNVQSRRLSLRAKGDGRFVGEGNLGLCSAHVNAWRAQVVVLSDHGLKGSWFDFDSRDLGGVPIGRGDKRCL</sequence>
<name>A0A1Q8SWB4_9GAMM</name>
<dbReference type="OrthoDB" id="5917490at2"/>
<evidence type="ECO:0000313" key="3">
    <source>
        <dbReference type="Proteomes" id="UP000186878"/>
    </source>
</evidence>
<comment type="caution">
    <text evidence="2">The sequence shown here is derived from an EMBL/GenBank/DDBJ whole genome shotgun (WGS) entry which is preliminary data.</text>
</comment>
<dbReference type="AlphaFoldDB" id="A0A1Q8SWB4"/>
<feature type="transmembrane region" description="Helical" evidence="1">
    <location>
        <begin position="12"/>
        <end position="33"/>
    </location>
</feature>
<keyword evidence="1" id="KW-0472">Membrane</keyword>
<evidence type="ECO:0000313" key="2">
    <source>
        <dbReference type="EMBL" id="OLO05738.1"/>
    </source>
</evidence>
<keyword evidence="1" id="KW-0812">Transmembrane</keyword>
<proteinExistence type="predicted"/>